<keyword evidence="5" id="KW-0411">Iron-sulfur</keyword>
<sequence>MISCYELGHQPFHLASLSAMLEQSGYAPVCVDTSIDSLSDEAIHQARFVAISVPMHTAMRLGEQVAQRIRTLNPTAYICLYGLYALLNADHLLEQHTIDAAIGGEYEVPLCQLIAAVEQGKDDGIPGVYSRGHISGPWIQRTPFIVPERDHLPALDRYARMERGTETRVVGYTESTRGCKHTCVHCPVTPIYHGRFFAVPADVVLADIRAQVAGGAQHITFGDPDFWNGPTHALRITRAMHQEFPDLTFDATIKIEHLLKHRQFLPEMKELGCVFVVSAVESLNNRVLQELAKNHTAADVAEAFDEMERVGITLRPSLLPFTPWETLDSYIELLNFFEQGHFIEHIDPVHLSIRLLIPPGSAHLDTPGSSSWIGEFDPTAFGYRWAHPDPRMDELQKQVATLVEQAEQMGSDAVMTFFQIKARALAMKGEKLSAFKAMRQYGERKELPHLTESWFCCAEPTSNQLCARRA</sequence>
<accession>A0A401Z7V2</accession>
<dbReference type="SFLD" id="SFLDG01082">
    <property type="entry name" value="B12-binding_domain_containing"/>
    <property type="match status" value="1"/>
</dbReference>
<evidence type="ECO:0000256" key="1">
    <source>
        <dbReference type="ARBA" id="ARBA00001966"/>
    </source>
</evidence>
<dbReference type="GO" id="GO:0046872">
    <property type="term" value="F:metal ion binding"/>
    <property type="evidence" value="ECO:0007669"/>
    <property type="project" value="UniProtKB-KW"/>
</dbReference>
<dbReference type="InterPro" id="IPR051198">
    <property type="entry name" value="BchE-like"/>
</dbReference>
<dbReference type="InterPro" id="IPR058240">
    <property type="entry name" value="rSAM_sf"/>
</dbReference>
<dbReference type="PROSITE" id="PS51918">
    <property type="entry name" value="RADICAL_SAM"/>
    <property type="match status" value="1"/>
</dbReference>
<dbReference type="PANTHER" id="PTHR43409">
    <property type="entry name" value="ANAEROBIC MAGNESIUM-PROTOPORPHYRIN IX MONOMETHYL ESTER CYCLASE-RELATED"/>
    <property type="match status" value="1"/>
</dbReference>
<keyword evidence="8" id="KW-1185">Reference proteome</keyword>
<dbReference type="SMART" id="SM00729">
    <property type="entry name" value="Elp3"/>
    <property type="match status" value="1"/>
</dbReference>
<dbReference type="InterPro" id="IPR007197">
    <property type="entry name" value="rSAM"/>
</dbReference>
<dbReference type="Pfam" id="PF04055">
    <property type="entry name" value="Radical_SAM"/>
    <property type="match status" value="1"/>
</dbReference>
<keyword evidence="3" id="KW-0479">Metal-binding</keyword>
<dbReference type="InterPro" id="IPR023404">
    <property type="entry name" value="rSAM_horseshoe"/>
</dbReference>
<gene>
    <name evidence="7" type="ORF">KDAU_02630</name>
</gene>
<evidence type="ECO:0000256" key="3">
    <source>
        <dbReference type="ARBA" id="ARBA00022723"/>
    </source>
</evidence>
<dbReference type="Proteomes" id="UP000287224">
    <property type="component" value="Unassembled WGS sequence"/>
</dbReference>
<proteinExistence type="predicted"/>
<dbReference type="SFLD" id="SFLDS00029">
    <property type="entry name" value="Radical_SAM"/>
    <property type="match status" value="1"/>
</dbReference>
<dbReference type="CDD" id="cd01335">
    <property type="entry name" value="Radical_SAM"/>
    <property type="match status" value="1"/>
</dbReference>
<protein>
    <submittedName>
        <fullName evidence="7">Radical SAM protein</fullName>
    </submittedName>
</protein>
<evidence type="ECO:0000313" key="7">
    <source>
        <dbReference type="EMBL" id="GCE02934.1"/>
    </source>
</evidence>
<dbReference type="Gene3D" id="3.80.30.20">
    <property type="entry name" value="tm_1862 like domain"/>
    <property type="match status" value="1"/>
</dbReference>
<comment type="caution">
    <text evidence="7">The sequence shown here is derived from an EMBL/GenBank/DDBJ whole genome shotgun (WGS) entry which is preliminary data.</text>
</comment>
<keyword evidence="4" id="KW-0408">Iron</keyword>
<dbReference type="NCBIfam" id="NF040546">
    <property type="entry name" value="rSAM_CUAEP"/>
    <property type="match status" value="1"/>
</dbReference>
<dbReference type="GO" id="GO:0051536">
    <property type="term" value="F:iron-sulfur cluster binding"/>
    <property type="evidence" value="ECO:0007669"/>
    <property type="project" value="UniProtKB-KW"/>
</dbReference>
<dbReference type="Gene3D" id="3.40.50.280">
    <property type="entry name" value="Cobalamin-binding domain"/>
    <property type="match status" value="1"/>
</dbReference>
<keyword evidence="2" id="KW-0949">S-adenosyl-L-methionine</keyword>
<dbReference type="InterPro" id="IPR006638">
    <property type="entry name" value="Elp3/MiaA/NifB-like_rSAM"/>
</dbReference>
<feature type="domain" description="Radical SAM core" evidence="6">
    <location>
        <begin position="165"/>
        <end position="412"/>
    </location>
</feature>
<evidence type="ECO:0000313" key="8">
    <source>
        <dbReference type="Proteomes" id="UP000287224"/>
    </source>
</evidence>
<dbReference type="GO" id="GO:0003824">
    <property type="term" value="F:catalytic activity"/>
    <property type="evidence" value="ECO:0007669"/>
    <property type="project" value="InterPro"/>
</dbReference>
<evidence type="ECO:0000256" key="2">
    <source>
        <dbReference type="ARBA" id="ARBA00022691"/>
    </source>
</evidence>
<name>A0A401Z7V2_9CHLR</name>
<dbReference type="GO" id="GO:0005829">
    <property type="term" value="C:cytosol"/>
    <property type="evidence" value="ECO:0007669"/>
    <property type="project" value="TreeGrafter"/>
</dbReference>
<dbReference type="AlphaFoldDB" id="A0A401Z7V2"/>
<dbReference type="SUPFAM" id="SSF102114">
    <property type="entry name" value="Radical SAM enzymes"/>
    <property type="match status" value="1"/>
</dbReference>
<evidence type="ECO:0000256" key="5">
    <source>
        <dbReference type="ARBA" id="ARBA00023014"/>
    </source>
</evidence>
<evidence type="ECO:0000256" key="4">
    <source>
        <dbReference type="ARBA" id="ARBA00023004"/>
    </source>
</evidence>
<dbReference type="InterPro" id="IPR054699">
    <property type="entry name" value="rSAM_CUAEP"/>
</dbReference>
<reference evidence="8" key="1">
    <citation type="submission" date="2018-12" db="EMBL/GenBank/DDBJ databases">
        <title>Tengunoibacter tsumagoiensis gen. nov., sp. nov., Dictyobacter kobayashii sp. nov., D. alpinus sp. nov., and D. joshuensis sp. nov. and description of Dictyobacteraceae fam. nov. within the order Ktedonobacterales isolated from Tengu-no-mugimeshi.</title>
        <authorList>
            <person name="Wang C.M."/>
            <person name="Zheng Y."/>
            <person name="Sakai Y."/>
            <person name="Toyoda A."/>
            <person name="Minakuchi Y."/>
            <person name="Abe K."/>
            <person name="Yokota A."/>
            <person name="Yabe S."/>
        </authorList>
    </citation>
    <scope>NUCLEOTIDE SEQUENCE [LARGE SCALE GENOMIC DNA]</scope>
    <source>
        <strain evidence="8">S-27</strain>
    </source>
</reference>
<dbReference type="EMBL" id="BIFQ01000001">
    <property type="protein sequence ID" value="GCE02934.1"/>
    <property type="molecule type" value="Genomic_DNA"/>
</dbReference>
<comment type="cofactor">
    <cofactor evidence="1">
        <name>[4Fe-4S] cluster</name>
        <dbReference type="ChEBI" id="CHEBI:49883"/>
    </cofactor>
</comment>
<evidence type="ECO:0000259" key="6">
    <source>
        <dbReference type="PROSITE" id="PS51918"/>
    </source>
</evidence>
<organism evidence="7 8">
    <name type="scientific">Dictyobacter aurantiacus</name>
    <dbReference type="NCBI Taxonomy" id="1936993"/>
    <lineage>
        <taxon>Bacteria</taxon>
        <taxon>Bacillati</taxon>
        <taxon>Chloroflexota</taxon>
        <taxon>Ktedonobacteria</taxon>
        <taxon>Ktedonobacterales</taxon>
        <taxon>Dictyobacteraceae</taxon>
        <taxon>Dictyobacter</taxon>
    </lineage>
</organism>
<dbReference type="PANTHER" id="PTHR43409:SF7">
    <property type="entry name" value="BLL1977 PROTEIN"/>
    <property type="match status" value="1"/>
</dbReference>